<dbReference type="GO" id="GO:0006974">
    <property type="term" value="P:DNA damage response"/>
    <property type="evidence" value="ECO:0007669"/>
    <property type="project" value="InterPro"/>
</dbReference>
<proteinExistence type="predicted"/>
<dbReference type="InterPro" id="IPR012923">
    <property type="entry name" value="Csm3"/>
</dbReference>
<evidence type="ECO:0000313" key="3">
    <source>
        <dbReference type="Proteomes" id="UP001300502"/>
    </source>
</evidence>
<dbReference type="GO" id="GO:0005634">
    <property type="term" value="C:nucleus"/>
    <property type="evidence" value="ECO:0007669"/>
    <property type="project" value="InterPro"/>
</dbReference>
<gene>
    <name evidence="2" type="ORF">GAYE_SCF00G1675</name>
</gene>
<evidence type="ECO:0000259" key="1">
    <source>
        <dbReference type="Pfam" id="PF07962"/>
    </source>
</evidence>
<organism evidence="2 3">
    <name type="scientific">Galdieria yellowstonensis</name>
    <dbReference type="NCBI Taxonomy" id="3028027"/>
    <lineage>
        <taxon>Eukaryota</taxon>
        <taxon>Rhodophyta</taxon>
        <taxon>Bangiophyceae</taxon>
        <taxon>Galdieriales</taxon>
        <taxon>Galdieriaceae</taxon>
        <taxon>Galdieria</taxon>
    </lineage>
</organism>
<evidence type="ECO:0000313" key="2">
    <source>
        <dbReference type="EMBL" id="KAK4523779.1"/>
    </source>
</evidence>
<feature type="domain" description="Chromosome segregation in meiosis protein 3" evidence="1">
    <location>
        <begin position="16"/>
        <end position="94"/>
    </location>
</feature>
<dbReference type="EMBL" id="JANCYU010000020">
    <property type="protein sequence ID" value="KAK4523779.1"/>
    <property type="molecule type" value="Genomic_DNA"/>
</dbReference>
<name>A0AAV9I8S8_9RHOD</name>
<comment type="caution">
    <text evidence="2">The sequence shown here is derived from an EMBL/GenBank/DDBJ whole genome shotgun (WGS) entry which is preliminary data.</text>
</comment>
<dbReference type="GO" id="GO:0031297">
    <property type="term" value="P:replication fork processing"/>
    <property type="evidence" value="ECO:0007669"/>
    <property type="project" value="InterPro"/>
</dbReference>
<protein>
    <recommendedName>
        <fullName evidence="1">Chromosome segregation in meiosis protein 3 domain-containing protein</fullName>
    </recommendedName>
</protein>
<sequence length="174" mass="20312">MSGGRRKESRVPPWNEELVLNESSGIPQLIRNLETLQRDRRGNSLETVGKILKIWHVWSNRLSPEVDSGKFLSKIRTLQSQKRIRRYLAEERERRDMSRAERTDENVLNDSNVLSENFNTSCDWREQNNSTNENIVDSDFSDFLAECSGHLDSNMDIEPTQELDFHIDDSGREM</sequence>
<keyword evidence="3" id="KW-1185">Reference proteome</keyword>
<dbReference type="AlphaFoldDB" id="A0AAV9I8S8"/>
<dbReference type="Pfam" id="PF07962">
    <property type="entry name" value="Swi3"/>
    <property type="match status" value="1"/>
</dbReference>
<accession>A0AAV9I8S8</accession>
<reference evidence="2 3" key="1">
    <citation type="submission" date="2022-07" db="EMBL/GenBank/DDBJ databases">
        <title>Genome-wide signatures of adaptation to extreme environments.</title>
        <authorList>
            <person name="Cho C.H."/>
            <person name="Yoon H.S."/>
        </authorList>
    </citation>
    <scope>NUCLEOTIDE SEQUENCE [LARGE SCALE GENOMIC DNA]</scope>
    <source>
        <strain evidence="2 3">108.79 E11</strain>
    </source>
</reference>
<dbReference type="Proteomes" id="UP001300502">
    <property type="component" value="Unassembled WGS sequence"/>
</dbReference>